<reference evidence="1" key="1">
    <citation type="submission" date="2022-10" db="EMBL/GenBank/DDBJ databases">
        <title>The complete genomes of actinobacterial strains from the NBC collection.</title>
        <authorList>
            <person name="Joergensen T.S."/>
            <person name="Alvarez Arevalo M."/>
            <person name="Sterndorff E.B."/>
            <person name="Faurdal D."/>
            <person name="Vuksanovic O."/>
            <person name="Mourched A.-S."/>
            <person name="Charusanti P."/>
            <person name="Shaw S."/>
            <person name="Blin K."/>
            <person name="Weber T."/>
        </authorList>
    </citation>
    <scope>NUCLEOTIDE SEQUENCE</scope>
    <source>
        <strain evidence="1">NBC_00060</strain>
    </source>
</reference>
<proteinExistence type="predicted"/>
<protein>
    <submittedName>
        <fullName evidence="1">Uncharacterized protein</fullName>
    </submittedName>
</protein>
<organism evidence="1">
    <name type="scientific">Streptomyces sp. NBC_00060</name>
    <dbReference type="NCBI Taxonomy" id="2975636"/>
    <lineage>
        <taxon>Bacteria</taxon>
        <taxon>Bacillati</taxon>
        <taxon>Actinomycetota</taxon>
        <taxon>Actinomycetes</taxon>
        <taxon>Kitasatosporales</taxon>
        <taxon>Streptomycetaceae</taxon>
        <taxon>Streptomyces</taxon>
    </lineage>
</organism>
<name>A0AAU2H3B0_9ACTN</name>
<dbReference type="EMBL" id="CP108253">
    <property type="protein sequence ID" value="WTU42661.1"/>
    <property type="molecule type" value="Genomic_DNA"/>
</dbReference>
<accession>A0AAU2H3B0</accession>
<gene>
    <name evidence="1" type="ORF">OHV25_25330</name>
</gene>
<dbReference type="AlphaFoldDB" id="A0AAU2H3B0"/>
<sequence length="424" mass="46100">MDTYAHGYGLTGHYAKPGTHVSYCGRELQHTPNTGIAARICAPCARAEQRDHVEAEQVAADRATDGPTLAKRANVRYTTVGTGRRIHYSNNDDTLCGREVSEYVSGEDLLALLNKGRELCTPCTKAAEQRAYDRALDAAAANVAKQIDNADALLADIRQTATEADSLAAEVAAWGAEVDAITSPTAEDTKAQQAAALITEAEATDGTWRGEWIGEQPADDTLFTVERPTEQGALFDAGATVEERPAPIVVRVAFRREDLDRIRTKANADRAEYRAEMDARRTAEAARYAPQQAEQAVERHIVEGVIVAHNGRTKGTAPKHSTDPDTLAALTALGNLRRAEVSDHADIGARPGDMGHAPNAWGFLIEPRGNGRVALYWVQGGRYLDPSGEPWIVELRIGADKLREAGWQVEPTSRRCVFAWRPTE</sequence>
<evidence type="ECO:0000313" key="1">
    <source>
        <dbReference type="EMBL" id="WTU42661.1"/>
    </source>
</evidence>